<dbReference type="GO" id="GO:0048038">
    <property type="term" value="F:quinone binding"/>
    <property type="evidence" value="ECO:0007669"/>
    <property type="project" value="TreeGrafter"/>
</dbReference>
<evidence type="ECO:0000256" key="2">
    <source>
        <dbReference type="ARBA" id="ARBA00023002"/>
    </source>
</evidence>
<dbReference type="PRINTS" id="PR00081">
    <property type="entry name" value="GDHRDH"/>
</dbReference>
<accession>X1SCV3</accession>
<dbReference type="InterPro" id="IPR057326">
    <property type="entry name" value="KR_dom"/>
</dbReference>
<dbReference type="SMART" id="SM00822">
    <property type="entry name" value="PKS_KR"/>
    <property type="match status" value="1"/>
</dbReference>
<dbReference type="EMBL" id="BARW01019054">
    <property type="protein sequence ID" value="GAI90808.1"/>
    <property type="molecule type" value="Genomic_DNA"/>
</dbReference>
<comment type="caution">
    <text evidence="4">The sequence shown here is derived from an EMBL/GenBank/DDBJ whole genome shotgun (WGS) entry which is preliminary data.</text>
</comment>
<dbReference type="Pfam" id="PF13561">
    <property type="entry name" value="adh_short_C2"/>
    <property type="match status" value="1"/>
</dbReference>
<feature type="non-terminal residue" evidence="4">
    <location>
        <position position="261"/>
    </location>
</feature>
<sequence>MGKFDGKVAFLTGGASGLAERAAKDFAAEGAKVVILDFDKENGLRVEKEIKDAGGEVLFIEGDVRKSDLVEAGVKQAFEKYGTIDFLIHSAGILKDGMIHKLSEEYWDDVINTHLKGFYLTLQACAKRWIAYCKENPKEKIADYPDRRVITISSQAAEGNIGQLNYAAAKSGMIGMVKTAGLELIRYNIKSHAIMPTLIETPILGELLSKQEGKWRKYYSGRIPLGIGESKYVSQVILFLCSDAAWFMNGEVIGINGGRLD</sequence>
<dbReference type="PRINTS" id="PR00080">
    <property type="entry name" value="SDRFAMILY"/>
</dbReference>
<dbReference type="InterPro" id="IPR020904">
    <property type="entry name" value="Sc_DH/Rdtase_CS"/>
</dbReference>
<dbReference type="InterPro" id="IPR002347">
    <property type="entry name" value="SDR_fam"/>
</dbReference>
<evidence type="ECO:0000259" key="3">
    <source>
        <dbReference type="SMART" id="SM00822"/>
    </source>
</evidence>
<dbReference type="GO" id="GO:0006633">
    <property type="term" value="P:fatty acid biosynthetic process"/>
    <property type="evidence" value="ECO:0007669"/>
    <property type="project" value="TreeGrafter"/>
</dbReference>
<proteinExistence type="inferred from homology"/>
<evidence type="ECO:0000256" key="1">
    <source>
        <dbReference type="ARBA" id="ARBA00006484"/>
    </source>
</evidence>
<dbReference type="PROSITE" id="PS00061">
    <property type="entry name" value="ADH_SHORT"/>
    <property type="match status" value="1"/>
</dbReference>
<feature type="domain" description="Ketoreductase" evidence="3">
    <location>
        <begin position="7"/>
        <end position="192"/>
    </location>
</feature>
<gene>
    <name evidence="4" type="ORF">S12H4_32485</name>
</gene>
<dbReference type="PANTHER" id="PTHR42760:SF133">
    <property type="entry name" value="3-OXOACYL-[ACYL-CARRIER-PROTEIN] REDUCTASE"/>
    <property type="match status" value="1"/>
</dbReference>
<dbReference type="PANTHER" id="PTHR42760">
    <property type="entry name" value="SHORT-CHAIN DEHYDROGENASES/REDUCTASES FAMILY MEMBER"/>
    <property type="match status" value="1"/>
</dbReference>
<dbReference type="Gene3D" id="3.40.50.720">
    <property type="entry name" value="NAD(P)-binding Rossmann-like Domain"/>
    <property type="match status" value="1"/>
</dbReference>
<dbReference type="FunFam" id="3.40.50.720:FF:000084">
    <property type="entry name" value="Short-chain dehydrogenase reductase"/>
    <property type="match status" value="1"/>
</dbReference>
<evidence type="ECO:0000313" key="4">
    <source>
        <dbReference type="EMBL" id="GAI90808.1"/>
    </source>
</evidence>
<name>X1SCV3_9ZZZZ</name>
<dbReference type="GO" id="GO:0016616">
    <property type="term" value="F:oxidoreductase activity, acting on the CH-OH group of donors, NAD or NADP as acceptor"/>
    <property type="evidence" value="ECO:0007669"/>
    <property type="project" value="TreeGrafter"/>
</dbReference>
<dbReference type="AlphaFoldDB" id="X1SCV3"/>
<organism evidence="4">
    <name type="scientific">marine sediment metagenome</name>
    <dbReference type="NCBI Taxonomy" id="412755"/>
    <lineage>
        <taxon>unclassified sequences</taxon>
        <taxon>metagenomes</taxon>
        <taxon>ecological metagenomes</taxon>
    </lineage>
</organism>
<dbReference type="SUPFAM" id="SSF51735">
    <property type="entry name" value="NAD(P)-binding Rossmann-fold domains"/>
    <property type="match status" value="1"/>
</dbReference>
<keyword evidence="2" id="KW-0560">Oxidoreductase</keyword>
<dbReference type="InterPro" id="IPR036291">
    <property type="entry name" value="NAD(P)-bd_dom_sf"/>
</dbReference>
<comment type="similarity">
    <text evidence="1">Belongs to the short-chain dehydrogenases/reductases (SDR) family.</text>
</comment>
<protein>
    <recommendedName>
        <fullName evidence="3">Ketoreductase domain-containing protein</fullName>
    </recommendedName>
</protein>
<reference evidence="4" key="1">
    <citation type="journal article" date="2014" name="Front. Microbiol.">
        <title>High frequency of phylogenetically diverse reductive dehalogenase-homologous genes in deep subseafloor sedimentary metagenomes.</title>
        <authorList>
            <person name="Kawai M."/>
            <person name="Futagami T."/>
            <person name="Toyoda A."/>
            <person name="Takaki Y."/>
            <person name="Nishi S."/>
            <person name="Hori S."/>
            <person name="Arai W."/>
            <person name="Tsubouchi T."/>
            <person name="Morono Y."/>
            <person name="Uchiyama I."/>
            <person name="Ito T."/>
            <person name="Fujiyama A."/>
            <person name="Inagaki F."/>
            <person name="Takami H."/>
        </authorList>
    </citation>
    <scope>NUCLEOTIDE SEQUENCE</scope>
    <source>
        <strain evidence="4">Expedition CK06-06</strain>
    </source>
</reference>